<accession>A0A443NYR1</accession>
<reference evidence="1 2" key="1">
    <citation type="journal article" date="2019" name="Nat. Plants">
        <title>Stout camphor tree genome fills gaps in understanding of flowering plant genome evolution.</title>
        <authorList>
            <person name="Chaw S.M."/>
            <person name="Liu Y.C."/>
            <person name="Wu Y.W."/>
            <person name="Wang H.Y."/>
            <person name="Lin C.I."/>
            <person name="Wu C.S."/>
            <person name="Ke H.M."/>
            <person name="Chang L.Y."/>
            <person name="Hsu C.Y."/>
            <person name="Yang H.T."/>
            <person name="Sudianto E."/>
            <person name="Hsu M.H."/>
            <person name="Wu K.P."/>
            <person name="Wang L.N."/>
            <person name="Leebens-Mack J.H."/>
            <person name="Tsai I.J."/>
        </authorList>
    </citation>
    <scope>NUCLEOTIDE SEQUENCE [LARGE SCALE GENOMIC DNA]</scope>
    <source>
        <strain evidence="2">cv. Chaw 1501</strain>
        <tissue evidence="1">Young leaves</tissue>
    </source>
</reference>
<organism evidence="1 2">
    <name type="scientific">Cinnamomum micranthum f. kanehirae</name>
    <dbReference type="NCBI Taxonomy" id="337451"/>
    <lineage>
        <taxon>Eukaryota</taxon>
        <taxon>Viridiplantae</taxon>
        <taxon>Streptophyta</taxon>
        <taxon>Embryophyta</taxon>
        <taxon>Tracheophyta</taxon>
        <taxon>Spermatophyta</taxon>
        <taxon>Magnoliopsida</taxon>
        <taxon>Magnoliidae</taxon>
        <taxon>Laurales</taxon>
        <taxon>Lauraceae</taxon>
        <taxon>Cinnamomum</taxon>
    </lineage>
</organism>
<dbReference type="GO" id="GO:0005730">
    <property type="term" value="C:nucleolus"/>
    <property type="evidence" value="ECO:0007669"/>
    <property type="project" value="TreeGrafter"/>
</dbReference>
<dbReference type="PANTHER" id="PTHR12734:SF0">
    <property type="entry name" value="18S RRNA (GUANINE-N(7))-METHYLTRANSFERASE-RELATED"/>
    <property type="match status" value="1"/>
</dbReference>
<proteinExistence type="predicted"/>
<evidence type="ECO:0000313" key="1">
    <source>
        <dbReference type="EMBL" id="RWR83674.1"/>
    </source>
</evidence>
<name>A0A443NYR1_9MAGN</name>
<dbReference type="Proteomes" id="UP000283530">
    <property type="component" value="Unassembled WGS sequence"/>
</dbReference>
<dbReference type="GO" id="GO:0070476">
    <property type="term" value="P:rRNA (guanine-N7)-methylation"/>
    <property type="evidence" value="ECO:0007669"/>
    <property type="project" value="InterPro"/>
</dbReference>
<protein>
    <submittedName>
        <fullName evidence="1">Putative 18S rRNA guanine-N7-methyltransferase</fullName>
    </submittedName>
</protein>
<dbReference type="SUPFAM" id="SSF53335">
    <property type="entry name" value="S-adenosyl-L-methionine-dependent methyltransferases"/>
    <property type="match status" value="1"/>
</dbReference>
<keyword evidence="1" id="KW-0808">Transferase</keyword>
<keyword evidence="2" id="KW-1185">Reference proteome</keyword>
<dbReference type="InterPro" id="IPR039769">
    <property type="entry name" value="Bud23-like"/>
</dbReference>
<keyword evidence="1" id="KW-0489">Methyltransferase</keyword>
<dbReference type="Gene3D" id="3.40.50.150">
    <property type="entry name" value="Vaccinia Virus protein VP39"/>
    <property type="match status" value="1"/>
</dbReference>
<dbReference type="InterPro" id="IPR029063">
    <property type="entry name" value="SAM-dependent_MTases_sf"/>
</dbReference>
<dbReference type="STRING" id="337451.A0A443NYR1"/>
<gene>
    <name evidence="1" type="ORF">CKAN_01243500</name>
</gene>
<comment type="caution">
    <text evidence="1">The sequence shown here is derived from an EMBL/GenBank/DDBJ whole genome shotgun (WGS) entry which is preliminary data.</text>
</comment>
<dbReference type="GO" id="GO:0016435">
    <property type="term" value="F:rRNA (guanine) methyltransferase activity"/>
    <property type="evidence" value="ECO:0007669"/>
    <property type="project" value="InterPro"/>
</dbReference>
<dbReference type="OrthoDB" id="1718934at2759"/>
<dbReference type="EMBL" id="QPKB01000004">
    <property type="protein sequence ID" value="RWR83674.1"/>
    <property type="molecule type" value="Genomic_DNA"/>
</dbReference>
<dbReference type="PANTHER" id="PTHR12734">
    <property type="entry name" value="METHYLTRANSFERASE-RELATED"/>
    <property type="match status" value="1"/>
</dbReference>
<sequence>MLSRTELRAPPEFFYNEEEAPQIHNFLLYHRNSGCGSGLSGETLSEKEHHWIGLDISKSMLDVALEHEVDGDLLLADMGQISVDSHEASLFPYRWQGAELVKPKSISTCQKNKLLTLLIAVSQQLLKMLEAMEDEELSRELSASLQISLLDVQMRICLVHGNSADEPEDDIRDEEFLQFHTFQSYIATFTKVYKHCFSLSPSLSLSLLFVG</sequence>
<dbReference type="AlphaFoldDB" id="A0A443NYR1"/>
<evidence type="ECO:0000313" key="2">
    <source>
        <dbReference type="Proteomes" id="UP000283530"/>
    </source>
</evidence>